<evidence type="ECO:0000256" key="4">
    <source>
        <dbReference type="ARBA" id="ARBA00022801"/>
    </source>
</evidence>
<keyword evidence="6" id="KW-0326">Glycosidase</keyword>
<dbReference type="InterPro" id="IPR049303">
    <property type="entry name" value="Glyco_hydro_109_C"/>
</dbReference>
<evidence type="ECO:0000313" key="12">
    <source>
        <dbReference type="Proteomes" id="UP000823823"/>
    </source>
</evidence>
<feature type="region of interest" description="Disordered" evidence="7">
    <location>
        <begin position="445"/>
        <end position="478"/>
    </location>
</feature>
<dbReference type="AlphaFoldDB" id="A0A9D2LFY3"/>
<feature type="region of interest" description="Disordered" evidence="7">
    <location>
        <begin position="113"/>
        <end position="133"/>
    </location>
</feature>
<sequence>MTDPASDDRSPSLRRASRRALLTGAGAAGIGLASAFSATAAPAPTVGPARPFAPRPSSQSSMIGVPFEPYDEVRVGIIGLGNRGMGMLPLFDAVPGVRITAIADVRRERVREASDRLAAEGSRRPREYSRGPDDYQRLAQADDVDFVYIATPWEEHYPQAAAALRGGKHVGIEPPIATELDELWSLVDISEEEGLHCLLMENCSYGRQELAMLKMAHEGLFGDITGGHGGYLHDLRDLLFSETYYYEQWRRRWHTQHNRAFYPMHGLAPIAAAMDVNRGDRMLTLQASSTPARGLADYRERNVDPDRAEVWDEEYVAGDRVTCMITTEQGRLIRAVHDVSTPRPYSRINTLAGSRGVLEDYPSRIYLEPEHGDHQWQDSQPYLDQHDHWLWQDIGDAAEDHGGHGGMDYVLVYRLMQCMRQGLVPDIDVYDSAAWCAAVPLSEASLDSGGPVEIPDFTRGQWEESRPGLDSERAPLLE</sequence>
<comment type="caution">
    <text evidence="11">The sequence shown here is derived from an EMBL/GenBank/DDBJ whole genome shotgun (WGS) entry which is preliminary data.</text>
</comment>
<evidence type="ECO:0000313" key="11">
    <source>
        <dbReference type="EMBL" id="HJB11893.1"/>
    </source>
</evidence>
<dbReference type="Gene3D" id="3.30.360.10">
    <property type="entry name" value="Dihydrodipicolinate Reductase, domain 2"/>
    <property type="match status" value="1"/>
</dbReference>
<reference evidence="11" key="2">
    <citation type="submission" date="2021-04" db="EMBL/GenBank/DDBJ databases">
        <authorList>
            <person name="Gilroy R."/>
        </authorList>
    </citation>
    <scope>NUCLEOTIDE SEQUENCE</scope>
    <source>
        <strain evidence="11">ChiHjej13B12-24818</strain>
    </source>
</reference>
<feature type="domain" description="Gfo/Idh/MocA-like oxidoreductase N-terminal" evidence="9">
    <location>
        <begin position="73"/>
        <end position="196"/>
    </location>
</feature>
<evidence type="ECO:0000256" key="7">
    <source>
        <dbReference type="SAM" id="MobiDB-lite"/>
    </source>
</evidence>
<dbReference type="Gene3D" id="3.40.50.720">
    <property type="entry name" value="NAD(P)-binding Rossmann-like Domain"/>
    <property type="match status" value="1"/>
</dbReference>
<reference evidence="11" key="1">
    <citation type="journal article" date="2021" name="PeerJ">
        <title>Extensive microbial diversity within the chicken gut microbiome revealed by metagenomics and culture.</title>
        <authorList>
            <person name="Gilroy R."/>
            <person name="Ravi A."/>
            <person name="Getino M."/>
            <person name="Pursley I."/>
            <person name="Horton D.L."/>
            <person name="Alikhan N.F."/>
            <person name="Baker D."/>
            <person name="Gharbi K."/>
            <person name="Hall N."/>
            <person name="Watson M."/>
            <person name="Adriaenssens E.M."/>
            <person name="Foster-Nyarko E."/>
            <person name="Jarju S."/>
            <person name="Secka A."/>
            <person name="Antonio M."/>
            <person name="Oren A."/>
            <person name="Chaudhuri R.R."/>
            <person name="La Ragione R."/>
            <person name="Hildebrand F."/>
            <person name="Pallen M.J."/>
        </authorList>
    </citation>
    <scope>NUCLEOTIDE SEQUENCE</scope>
    <source>
        <strain evidence="11">ChiHjej13B12-24818</strain>
    </source>
</reference>
<name>A0A9D2LFY3_9MICO</name>
<accession>A0A9D2LFY3</accession>
<evidence type="ECO:0000259" key="10">
    <source>
        <dbReference type="Pfam" id="PF21252"/>
    </source>
</evidence>
<evidence type="ECO:0000256" key="1">
    <source>
        <dbReference type="ARBA" id="ARBA00001911"/>
    </source>
</evidence>
<dbReference type="PANTHER" id="PTHR43818">
    <property type="entry name" value="BCDNA.GH03377"/>
    <property type="match status" value="1"/>
</dbReference>
<dbReference type="Pfam" id="PF21252">
    <property type="entry name" value="Glyco_hydro_109_C"/>
    <property type="match status" value="1"/>
</dbReference>
<dbReference type="EMBL" id="DWZH01000128">
    <property type="protein sequence ID" value="HJB11893.1"/>
    <property type="molecule type" value="Genomic_DNA"/>
</dbReference>
<protein>
    <recommendedName>
        <fullName evidence="3">Glycosyl hydrolase family 109 protein</fullName>
    </recommendedName>
</protein>
<dbReference type="InterPro" id="IPR050463">
    <property type="entry name" value="Gfo/Idh/MocA_oxidrdct_glycsds"/>
</dbReference>
<dbReference type="PROSITE" id="PS51318">
    <property type="entry name" value="TAT"/>
    <property type="match status" value="1"/>
</dbReference>
<dbReference type="GO" id="GO:0016798">
    <property type="term" value="F:hydrolase activity, acting on glycosyl bonds"/>
    <property type="evidence" value="ECO:0007669"/>
    <property type="project" value="UniProtKB-KW"/>
</dbReference>
<organism evidence="11 12">
    <name type="scientific">Candidatus Brachybacterium merdavium</name>
    <dbReference type="NCBI Taxonomy" id="2838513"/>
    <lineage>
        <taxon>Bacteria</taxon>
        <taxon>Bacillati</taxon>
        <taxon>Actinomycetota</taxon>
        <taxon>Actinomycetes</taxon>
        <taxon>Micrococcales</taxon>
        <taxon>Dermabacteraceae</taxon>
        <taxon>Brachybacterium</taxon>
    </lineage>
</organism>
<evidence type="ECO:0000256" key="8">
    <source>
        <dbReference type="SAM" id="SignalP"/>
    </source>
</evidence>
<gene>
    <name evidence="11" type="ORF">H9786_15450</name>
</gene>
<dbReference type="PANTHER" id="PTHR43818:SF1">
    <property type="entry name" value="GLYCOSYL HYDROLASE FAMILY 109 PROTEIN"/>
    <property type="match status" value="1"/>
</dbReference>
<dbReference type="InterPro" id="IPR006311">
    <property type="entry name" value="TAT_signal"/>
</dbReference>
<dbReference type="SUPFAM" id="SSF51735">
    <property type="entry name" value="NAD(P)-binding Rossmann-fold domains"/>
    <property type="match status" value="1"/>
</dbReference>
<dbReference type="Proteomes" id="UP000823823">
    <property type="component" value="Unassembled WGS sequence"/>
</dbReference>
<dbReference type="Pfam" id="PF01408">
    <property type="entry name" value="GFO_IDH_MocA"/>
    <property type="match status" value="1"/>
</dbReference>
<proteinExistence type="inferred from homology"/>
<evidence type="ECO:0000256" key="6">
    <source>
        <dbReference type="ARBA" id="ARBA00023295"/>
    </source>
</evidence>
<keyword evidence="4" id="KW-0378">Hydrolase</keyword>
<feature type="compositionally biased region" description="Basic and acidic residues" evidence="7">
    <location>
        <begin position="461"/>
        <end position="478"/>
    </location>
</feature>
<dbReference type="InterPro" id="IPR000683">
    <property type="entry name" value="Gfo/Idh/MocA-like_OxRdtase_N"/>
</dbReference>
<comment type="cofactor">
    <cofactor evidence="1">
        <name>NAD(+)</name>
        <dbReference type="ChEBI" id="CHEBI:57540"/>
    </cofactor>
</comment>
<feature type="domain" description="Glycosyl hydrolase 109 C-terminal" evidence="10">
    <location>
        <begin position="210"/>
        <end position="378"/>
    </location>
</feature>
<evidence type="ECO:0000256" key="5">
    <source>
        <dbReference type="ARBA" id="ARBA00023027"/>
    </source>
</evidence>
<comment type="similarity">
    <text evidence="2">Belongs to the Gfo/Idh/MocA family. Glycosyl hydrolase 109 subfamily.</text>
</comment>
<dbReference type="GO" id="GO:0000166">
    <property type="term" value="F:nucleotide binding"/>
    <property type="evidence" value="ECO:0007669"/>
    <property type="project" value="InterPro"/>
</dbReference>
<feature type="region of interest" description="Disordered" evidence="7">
    <location>
        <begin position="44"/>
        <end position="63"/>
    </location>
</feature>
<feature type="chain" id="PRO_5038388174" description="Glycosyl hydrolase family 109 protein" evidence="8">
    <location>
        <begin position="41"/>
        <end position="478"/>
    </location>
</feature>
<feature type="signal peptide" evidence="8">
    <location>
        <begin position="1"/>
        <end position="40"/>
    </location>
</feature>
<evidence type="ECO:0000259" key="9">
    <source>
        <dbReference type="Pfam" id="PF01408"/>
    </source>
</evidence>
<keyword evidence="5" id="KW-0520">NAD</keyword>
<evidence type="ECO:0000256" key="2">
    <source>
        <dbReference type="ARBA" id="ARBA00009329"/>
    </source>
</evidence>
<dbReference type="InterPro" id="IPR036291">
    <property type="entry name" value="NAD(P)-bd_dom_sf"/>
</dbReference>
<evidence type="ECO:0000256" key="3">
    <source>
        <dbReference type="ARBA" id="ARBA00016631"/>
    </source>
</evidence>
<keyword evidence="8" id="KW-0732">Signal</keyword>